<organism evidence="2 3">
    <name type="scientific">Hibiscus sabdariffa</name>
    <name type="common">roselle</name>
    <dbReference type="NCBI Taxonomy" id="183260"/>
    <lineage>
        <taxon>Eukaryota</taxon>
        <taxon>Viridiplantae</taxon>
        <taxon>Streptophyta</taxon>
        <taxon>Embryophyta</taxon>
        <taxon>Tracheophyta</taxon>
        <taxon>Spermatophyta</taxon>
        <taxon>Magnoliopsida</taxon>
        <taxon>eudicotyledons</taxon>
        <taxon>Gunneridae</taxon>
        <taxon>Pentapetalae</taxon>
        <taxon>rosids</taxon>
        <taxon>malvids</taxon>
        <taxon>Malvales</taxon>
        <taxon>Malvaceae</taxon>
        <taxon>Malvoideae</taxon>
        <taxon>Hibiscus</taxon>
    </lineage>
</organism>
<accession>A0ABR2Q3X0</accession>
<keyword evidence="3" id="KW-1185">Reference proteome</keyword>
<comment type="caution">
    <text evidence="2">The sequence shown here is derived from an EMBL/GenBank/DDBJ whole genome shotgun (WGS) entry which is preliminary data.</text>
</comment>
<sequence length="176" mass="19294">MPSRTTTIQIGDTKMNGGSHFNVLDGVDDIGQQSHMSTKQHTCTSNNQDIRPLAVSDTGTSQKLAMKVIPSDKTEHVVDRMESVQPPGESQQVDAMNSKKGDTIVKPTNRIDTKHQQCIHEGKVVEEGSKQPLKENTRETMYGLIHKANANENWGSLLASPLFSRPDTQIKALTSG</sequence>
<gene>
    <name evidence="2" type="ORF">V6N11_069818</name>
</gene>
<evidence type="ECO:0000313" key="2">
    <source>
        <dbReference type="EMBL" id="KAK8995384.1"/>
    </source>
</evidence>
<evidence type="ECO:0000313" key="3">
    <source>
        <dbReference type="Proteomes" id="UP001396334"/>
    </source>
</evidence>
<reference evidence="2 3" key="1">
    <citation type="journal article" date="2024" name="G3 (Bethesda)">
        <title>Genome assembly of Hibiscus sabdariffa L. provides insights into metabolisms of medicinal natural products.</title>
        <authorList>
            <person name="Kim T."/>
        </authorList>
    </citation>
    <scope>NUCLEOTIDE SEQUENCE [LARGE SCALE GENOMIC DNA]</scope>
    <source>
        <strain evidence="2">TK-2024</strain>
        <tissue evidence="2">Old leaves</tissue>
    </source>
</reference>
<feature type="region of interest" description="Disordered" evidence="1">
    <location>
        <begin position="79"/>
        <end position="105"/>
    </location>
</feature>
<dbReference type="Proteomes" id="UP001396334">
    <property type="component" value="Unassembled WGS sequence"/>
</dbReference>
<proteinExistence type="predicted"/>
<evidence type="ECO:0000256" key="1">
    <source>
        <dbReference type="SAM" id="MobiDB-lite"/>
    </source>
</evidence>
<protein>
    <submittedName>
        <fullName evidence="2">Uncharacterized protein</fullName>
    </submittedName>
</protein>
<dbReference type="EMBL" id="JBBPBN010000046">
    <property type="protein sequence ID" value="KAK8995384.1"/>
    <property type="molecule type" value="Genomic_DNA"/>
</dbReference>
<name>A0ABR2Q3X0_9ROSI</name>